<dbReference type="OrthoDB" id="4627814at2759"/>
<dbReference type="Gene3D" id="2.40.100.20">
    <property type="match status" value="1"/>
</dbReference>
<dbReference type="AlphaFoldDB" id="A0A0F2M645"/>
<comment type="caution">
    <text evidence="1">The sequence shown here is derived from an EMBL/GenBank/DDBJ whole genome shotgun (WGS) entry which is preliminary data.</text>
</comment>
<dbReference type="RefSeq" id="XP_016587844.1">
    <property type="nucleotide sequence ID" value="XM_016736468.1"/>
</dbReference>
<name>A0A0F2M645_SPOSC</name>
<sequence>MSSSDLLLVTTGPYRFLARFESDAAPKTVAMFRTLLPYRQKLIHVRWSGESLWVPLGDQDLGINFENQTSHPAPGHILVYPGGYSETELLFPYGGVQFASKMGQLAGNHFLTIVAGHEHLRPLGESVLWKGAQDVSFEVADEATIEQFRQDKAKAKL</sequence>
<dbReference type="Pfam" id="PF12903">
    <property type="entry name" value="DUF3830"/>
    <property type="match status" value="1"/>
</dbReference>
<evidence type="ECO:0008006" key="3">
    <source>
        <dbReference type="Google" id="ProtNLM"/>
    </source>
</evidence>
<evidence type="ECO:0000313" key="1">
    <source>
        <dbReference type="EMBL" id="KJR85168.1"/>
    </source>
</evidence>
<gene>
    <name evidence="1" type="ORF">SPSK_09901</name>
</gene>
<organism evidence="1 2">
    <name type="scientific">Sporothrix schenckii 1099-18</name>
    <dbReference type="NCBI Taxonomy" id="1397361"/>
    <lineage>
        <taxon>Eukaryota</taxon>
        <taxon>Fungi</taxon>
        <taxon>Dikarya</taxon>
        <taxon>Ascomycota</taxon>
        <taxon>Pezizomycotina</taxon>
        <taxon>Sordariomycetes</taxon>
        <taxon>Sordariomycetidae</taxon>
        <taxon>Ophiostomatales</taxon>
        <taxon>Ophiostomataceae</taxon>
        <taxon>Sporothrix</taxon>
    </lineage>
</organism>
<accession>A0A0F2M645</accession>
<evidence type="ECO:0000313" key="2">
    <source>
        <dbReference type="Proteomes" id="UP000033710"/>
    </source>
</evidence>
<dbReference type="VEuPathDB" id="FungiDB:SPSK_09901"/>
<dbReference type="Proteomes" id="UP000033710">
    <property type="component" value="Unassembled WGS sequence"/>
</dbReference>
<proteinExistence type="predicted"/>
<dbReference type="GeneID" id="27671745"/>
<dbReference type="InterPro" id="IPR024532">
    <property type="entry name" value="DUF3830"/>
</dbReference>
<protein>
    <recommendedName>
        <fullName evidence="3">Cyclophilin-like superfamily protein</fullName>
    </recommendedName>
</protein>
<dbReference type="EMBL" id="AXCR01000007">
    <property type="protein sequence ID" value="KJR85168.1"/>
    <property type="molecule type" value="Genomic_DNA"/>
</dbReference>
<reference evidence="1 2" key="1">
    <citation type="journal article" date="2014" name="BMC Genomics">
        <title>Comparative genomics of the major fungal agents of human and animal Sporotrichosis: Sporothrix schenckii and Sporothrix brasiliensis.</title>
        <authorList>
            <person name="Teixeira M.M."/>
            <person name="de Almeida L.G."/>
            <person name="Kubitschek-Barreira P."/>
            <person name="Alves F.L."/>
            <person name="Kioshima E.S."/>
            <person name="Abadio A.K."/>
            <person name="Fernandes L."/>
            <person name="Derengowski L.S."/>
            <person name="Ferreira K.S."/>
            <person name="Souza R.C."/>
            <person name="Ruiz J.C."/>
            <person name="de Andrade N.C."/>
            <person name="Paes H.C."/>
            <person name="Nicola A.M."/>
            <person name="Albuquerque P."/>
            <person name="Gerber A.L."/>
            <person name="Martins V.P."/>
            <person name="Peconick L.D."/>
            <person name="Neto A.V."/>
            <person name="Chaucanez C.B."/>
            <person name="Silva P.A."/>
            <person name="Cunha O.L."/>
            <person name="de Oliveira F.F."/>
            <person name="dos Santos T.C."/>
            <person name="Barros A.L."/>
            <person name="Soares M.A."/>
            <person name="de Oliveira L.M."/>
            <person name="Marini M.M."/>
            <person name="Villalobos-Duno H."/>
            <person name="Cunha M.M."/>
            <person name="de Hoog S."/>
            <person name="da Silveira J.F."/>
            <person name="Henrissat B."/>
            <person name="Nino-Vega G.A."/>
            <person name="Cisalpino P.S."/>
            <person name="Mora-Montes H.M."/>
            <person name="Almeida S.R."/>
            <person name="Stajich J.E."/>
            <person name="Lopes-Bezerra L.M."/>
            <person name="Vasconcelos A.T."/>
            <person name="Felipe M.S."/>
        </authorList>
    </citation>
    <scope>NUCLEOTIDE SEQUENCE [LARGE SCALE GENOMIC DNA]</scope>
    <source>
        <strain evidence="1 2">1099-18</strain>
    </source>
</reference>
<dbReference type="KEGG" id="ssck:SPSK_09901"/>
<reference evidence="1 2" key="2">
    <citation type="journal article" date="2015" name="Eukaryot. Cell">
        <title>Asexual propagation of a virulent clone complex in a human and feline outbreak of sporotrichosis.</title>
        <authorList>
            <person name="Teixeira Mde M."/>
            <person name="Rodrigues A.M."/>
            <person name="Tsui C.K."/>
            <person name="de Almeida L.G."/>
            <person name="Van Diepeningen A.D."/>
            <person name="van den Ende B.G."/>
            <person name="Fernandes G.F."/>
            <person name="Kano R."/>
            <person name="Hamelin R.C."/>
            <person name="Lopes-Bezerra L.M."/>
            <person name="Vasconcelos A.T."/>
            <person name="de Hoog S."/>
            <person name="de Camargo Z.P."/>
            <person name="Felipe M.S."/>
        </authorList>
    </citation>
    <scope>NUCLEOTIDE SEQUENCE [LARGE SCALE GENOMIC DNA]</scope>
    <source>
        <strain evidence="1 2">1099-18</strain>
    </source>
</reference>